<evidence type="ECO:0000256" key="1">
    <source>
        <dbReference type="ARBA" id="ARBA00008136"/>
    </source>
</evidence>
<accession>A0A0N0GLN6</accession>
<keyword evidence="7" id="KW-0456">Lyase</keyword>
<evidence type="ECO:0000313" key="9">
    <source>
        <dbReference type="EMBL" id="KPC50278.1"/>
    </source>
</evidence>
<evidence type="ECO:0000256" key="6">
    <source>
        <dbReference type="ARBA" id="ARBA00023125"/>
    </source>
</evidence>
<dbReference type="Pfam" id="PF02586">
    <property type="entry name" value="SRAP"/>
    <property type="match status" value="1"/>
</dbReference>
<keyword evidence="5" id="KW-0190">Covalent protein-DNA linkage</keyword>
<comment type="similarity">
    <text evidence="1 8">Belongs to the SOS response-associated peptidase family.</text>
</comment>
<dbReference type="Gene3D" id="3.90.1680.10">
    <property type="entry name" value="SOS response associated peptidase-like"/>
    <property type="match status" value="1"/>
</dbReference>
<evidence type="ECO:0000256" key="8">
    <source>
        <dbReference type="RuleBase" id="RU364100"/>
    </source>
</evidence>
<evidence type="ECO:0000256" key="7">
    <source>
        <dbReference type="ARBA" id="ARBA00023239"/>
    </source>
</evidence>
<dbReference type="GO" id="GO:0006508">
    <property type="term" value="P:proteolysis"/>
    <property type="evidence" value="ECO:0007669"/>
    <property type="project" value="UniProtKB-KW"/>
</dbReference>
<dbReference type="GO" id="GO:0008233">
    <property type="term" value="F:peptidase activity"/>
    <property type="evidence" value="ECO:0007669"/>
    <property type="project" value="UniProtKB-KW"/>
</dbReference>
<evidence type="ECO:0000256" key="4">
    <source>
        <dbReference type="ARBA" id="ARBA00022801"/>
    </source>
</evidence>
<evidence type="ECO:0000313" key="10">
    <source>
        <dbReference type="Proteomes" id="UP000037939"/>
    </source>
</evidence>
<keyword evidence="4 8" id="KW-0378">Hydrolase</keyword>
<dbReference type="SUPFAM" id="SSF143081">
    <property type="entry name" value="BB1717-like"/>
    <property type="match status" value="1"/>
</dbReference>
<comment type="caution">
    <text evidence="9">The sequence shown here is derived from an EMBL/GenBank/DDBJ whole genome shotgun (WGS) entry which is preliminary data.</text>
</comment>
<dbReference type="GO" id="GO:0003697">
    <property type="term" value="F:single-stranded DNA binding"/>
    <property type="evidence" value="ECO:0007669"/>
    <property type="project" value="InterPro"/>
</dbReference>
<dbReference type="InterPro" id="IPR003738">
    <property type="entry name" value="SRAP"/>
</dbReference>
<dbReference type="EC" id="3.4.-.-" evidence="8"/>
<dbReference type="EMBL" id="LAQT01000030">
    <property type="protein sequence ID" value="KPC50278.1"/>
    <property type="molecule type" value="Genomic_DNA"/>
</dbReference>
<organism evidence="9 10">
    <name type="scientific">Amantichitinum ursilacus</name>
    <dbReference type="NCBI Taxonomy" id="857265"/>
    <lineage>
        <taxon>Bacteria</taxon>
        <taxon>Pseudomonadati</taxon>
        <taxon>Pseudomonadota</taxon>
        <taxon>Betaproteobacteria</taxon>
        <taxon>Neisseriales</taxon>
        <taxon>Chitinibacteraceae</taxon>
        <taxon>Amantichitinum</taxon>
    </lineage>
</organism>
<evidence type="ECO:0000256" key="2">
    <source>
        <dbReference type="ARBA" id="ARBA00022670"/>
    </source>
</evidence>
<dbReference type="AlphaFoldDB" id="A0A0N0GLN6"/>
<evidence type="ECO:0000256" key="5">
    <source>
        <dbReference type="ARBA" id="ARBA00023124"/>
    </source>
</evidence>
<dbReference type="Proteomes" id="UP000037939">
    <property type="component" value="Unassembled WGS sequence"/>
</dbReference>
<keyword evidence="10" id="KW-1185">Reference proteome</keyword>
<keyword evidence="3" id="KW-0227">DNA damage</keyword>
<evidence type="ECO:0000256" key="3">
    <source>
        <dbReference type="ARBA" id="ARBA00022763"/>
    </source>
</evidence>
<dbReference type="PATRIC" id="fig|857265.3.peg.3673"/>
<keyword evidence="2 8" id="KW-0645">Protease</keyword>
<dbReference type="InterPro" id="IPR036590">
    <property type="entry name" value="SRAP-like"/>
</dbReference>
<dbReference type="STRING" id="857265.WG78_17945"/>
<gene>
    <name evidence="9" type="primary">yedK</name>
    <name evidence="9" type="ORF">WG78_17945</name>
</gene>
<sequence length="230" mass="25694">MCGRLTQVIDGIRVVIEMGYTQHPQLRLDLVPRYNVPPGSRVAALHRLDDDGEPRVEELFWNYQPAWAASKGRAYPNARIEKVSSSAFYKDAWQNARRVIVPASGWYEWLPQPDGSKQPYYIVPRDGGPLYLAGITLWQPGQPSDAPARGMAIITADAEGGMVDIHDRRPVVLAASDAALWLDRMAPLPLAAELISRHRRPSEDFEWWPVSRAVGNVRNTAATLIHPIAL</sequence>
<dbReference type="RefSeq" id="WP_053939176.1">
    <property type="nucleotide sequence ID" value="NZ_LAQT01000030.1"/>
</dbReference>
<dbReference type="OrthoDB" id="6192129at2"/>
<reference evidence="9 10" key="1">
    <citation type="submission" date="2015-07" db="EMBL/GenBank/DDBJ databases">
        <title>Draft genome sequence of the Amantichitinum ursilacus IGB-41, a new chitin-degrading bacterium.</title>
        <authorList>
            <person name="Kirstahler P."/>
            <person name="Guenther M."/>
            <person name="Grumaz C."/>
            <person name="Rupp S."/>
            <person name="Zibek S."/>
            <person name="Sohn K."/>
        </authorList>
    </citation>
    <scope>NUCLEOTIDE SEQUENCE [LARGE SCALE GENOMIC DNA]</scope>
    <source>
        <strain evidence="9 10">IGB-41</strain>
    </source>
</reference>
<protein>
    <recommendedName>
        <fullName evidence="8">Abasic site processing protein</fullName>
        <ecNumber evidence="8">3.4.-.-</ecNumber>
    </recommendedName>
</protein>
<dbReference type="GO" id="GO:0016829">
    <property type="term" value="F:lyase activity"/>
    <property type="evidence" value="ECO:0007669"/>
    <property type="project" value="UniProtKB-KW"/>
</dbReference>
<proteinExistence type="inferred from homology"/>
<dbReference type="PANTHER" id="PTHR13604:SF0">
    <property type="entry name" value="ABASIC SITE PROCESSING PROTEIN HMCES"/>
    <property type="match status" value="1"/>
</dbReference>
<keyword evidence="6" id="KW-0238">DNA-binding</keyword>
<dbReference type="GO" id="GO:0106300">
    <property type="term" value="P:protein-DNA covalent cross-linking repair"/>
    <property type="evidence" value="ECO:0007669"/>
    <property type="project" value="InterPro"/>
</dbReference>
<name>A0A0N0GLN6_9NEIS</name>
<dbReference type="PANTHER" id="PTHR13604">
    <property type="entry name" value="DC12-RELATED"/>
    <property type="match status" value="1"/>
</dbReference>